<dbReference type="STRING" id="1611254.A0A2G5VH13"/>
<dbReference type="OrthoDB" id="2363873at2759"/>
<dbReference type="InterPro" id="IPR029058">
    <property type="entry name" value="AB_hydrolase_fold"/>
</dbReference>
<dbReference type="Gene3D" id="3.40.50.1820">
    <property type="entry name" value="alpha/beta hydrolase"/>
    <property type="match status" value="1"/>
</dbReference>
<accession>A0A2G5VH13</accession>
<dbReference type="InterPro" id="IPR016715">
    <property type="entry name" value="PAF_acetylhydro_eukaryote"/>
</dbReference>
<dbReference type="EMBL" id="PDUG01000001">
    <property type="protein sequence ID" value="PIC50970.1"/>
    <property type="molecule type" value="Genomic_DNA"/>
</dbReference>
<sequence length="381" mass="42760">MGSYISSPQVLSRKVSGNYRVGCKDLMIEGLFMRLYFPTDSEITEISAHALWLPKPEYAHGLGEYLGASQQKMDLISMAIVGDKREDCIDNAQLSTKQDSWPIVIFSHGLGGSRTFYSTYCTSLASHGYIVAAIEHKDHSACWTFNLTEKNGEMVEEALKIQLIKNNDPDEFKLRNQQVEQRVAECVRSLKVLEQLNAGVVPEKLLVGKDFDWIQFHNKLMMGSASIIGHSFGGATCLASTAFTKKFQKSIVLDGWMFALDPSQQQNSNQPTMFLNVGDWQWNENLEVMKKILPNNDANLLLTLNGGVHQSFSDFPFIFPNWMAKQFGVQGTTESSLCIQAAIELSIAFLQNGKDGAQKVKDEKYSTFITNEIYGREKFKS</sequence>
<keyword evidence="3 5" id="KW-0442">Lipid degradation</keyword>
<dbReference type="Proteomes" id="UP000230233">
    <property type="component" value="Chromosome I"/>
</dbReference>
<evidence type="ECO:0000256" key="1">
    <source>
        <dbReference type="ARBA" id="ARBA00013201"/>
    </source>
</evidence>
<keyword evidence="8" id="KW-1185">Reference proteome</keyword>
<evidence type="ECO:0000256" key="6">
    <source>
        <dbReference type="PIRSR" id="PIRSR018169-1"/>
    </source>
</evidence>
<dbReference type="SUPFAM" id="SSF53474">
    <property type="entry name" value="alpha/beta-Hydrolases"/>
    <property type="match status" value="1"/>
</dbReference>
<evidence type="ECO:0000256" key="4">
    <source>
        <dbReference type="ARBA" id="ARBA00023098"/>
    </source>
</evidence>
<feature type="active site" description="Charge relay system" evidence="6">
    <location>
        <position position="254"/>
    </location>
</feature>
<comment type="caution">
    <text evidence="7">The sequence shown here is derived from an EMBL/GenBank/DDBJ whole genome shotgun (WGS) entry which is preliminary data.</text>
</comment>
<comment type="catalytic activity">
    <reaction evidence="5">
        <text>a 1-O-alkyl-2-acetyl-sn-glycero-3-phosphocholine + H2O = a 1-O-alkyl-sn-glycero-3-phosphocholine + acetate + H(+)</text>
        <dbReference type="Rhea" id="RHEA:17777"/>
        <dbReference type="ChEBI" id="CHEBI:15377"/>
        <dbReference type="ChEBI" id="CHEBI:15378"/>
        <dbReference type="ChEBI" id="CHEBI:30089"/>
        <dbReference type="ChEBI" id="CHEBI:30909"/>
        <dbReference type="ChEBI" id="CHEBI:36707"/>
        <dbReference type="EC" id="3.1.1.47"/>
    </reaction>
</comment>
<dbReference type="PIRSF" id="PIRSF018169">
    <property type="entry name" value="PAF_acetylhydrolase"/>
    <property type="match status" value="1"/>
</dbReference>
<dbReference type="EC" id="3.1.1.47" evidence="1 5"/>
<dbReference type="PANTHER" id="PTHR10272">
    <property type="entry name" value="PLATELET-ACTIVATING FACTOR ACETYLHYDROLASE"/>
    <property type="match status" value="1"/>
</dbReference>
<evidence type="ECO:0000256" key="3">
    <source>
        <dbReference type="ARBA" id="ARBA00022963"/>
    </source>
</evidence>
<reference evidence="8" key="1">
    <citation type="submission" date="2017-10" db="EMBL/GenBank/DDBJ databases">
        <title>Rapid genome shrinkage in a self-fertile nematode reveals novel sperm competition proteins.</title>
        <authorList>
            <person name="Yin D."/>
            <person name="Schwarz E.M."/>
            <person name="Thomas C.G."/>
            <person name="Felde R.L."/>
            <person name="Korf I.F."/>
            <person name="Cutter A.D."/>
            <person name="Schartner C.M."/>
            <person name="Ralston E.J."/>
            <person name="Meyer B.J."/>
            <person name="Haag E.S."/>
        </authorList>
    </citation>
    <scope>NUCLEOTIDE SEQUENCE [LARGE SCALE GENOMIC DNA]</scope>
    <source>
        <strain evidence="8">JU1422</strain>
    </source>
</reference>
<protein>
    <recommendedName>
        <fullName evidence="1 5">1-alkyl-2-acetylglycerophosphocholine esterase</fullName>
        <ecNumber evidence="1 5">3.1.1.47</ecNumber>
    </recommendedName>
</protein>
<feature type="active site" description="Nucleophile" evidence="6">
    <location>
        <position position="231"/>
    </location>
</feature>
<evidence type="ECO:0000256" key="2">
    <source>
        <dbReference type="ARBA" id="ARBA00022801"/>
    </source>
</evidence>
<gene>
    <name evidence="7" type="primary">Cnig_chr_I.g1664</name>
    <name evidence="7" type="ORF">B9Z55_001664</name>
</gene>
<dbReference type="GO" id="GO:0016042">
    <property type="term" value="P:lipid catabolic process"/>
    <property type="evidence" value="ECO:0007669"/>
    <property type="project" value="UniProtKB-KW"/>
</dbReference>
<evidence type="ECO:0000313" key="8">
    <source>
        <dbReference type="Proteomes" id="UP000230233"/>
    </source>
</evidence>
<dbReference type="AlphaFoldDB" id="A0A2G5VH13"/>
<organism evidence="7 8">
    <name type="scientific">Caenorhabditis nigoni</name>
    <dbReference type="NCBI Taxonomy" id="1611254"/>
    <lineage>
        <taxon>Eukaryota</taxon>
        <taxon>Metazoa</taxon>
        <taxon>Ecdysozoa</taxon>
        <taxon>Nematoda</taxon>
        <taxon>Chromadorea</taxon>
        <taxon>Rhabditida</taxon>
        <taxon>Rhabditina</taxon>
        <taxon>Rhabditomorpha</taxon>
        <taxon>Rhabditoidea</taxon>
        <taxon>Rhabditidae</taxon>
        <taxon>Peloderinae</taxon>
        <taxon>Caenorhabditis</taxon>
    </lineage>
</organism>
<keyword evidence="2 5" id="KW-0378">Hydrolase</keyword>
<proteinExistence type="predicted"/>
<evidence type="ECO:0000313" key="7">
    <source>
        <dbReference type="EMBL" id="PIC50970.1"/>
    </source>
</evidence>
<dbReference type="GO" id="GO:0003847">
    <property type="term" value="F:1-alkyl-2-acetylglycerophosphocholine esterase activity"/>
    <property type="evidence" value="ECO:0007669"/>
    <property type="project" value="UniProtKB-UniRule"/>
</dbReference>
<feature type="active site" description="Charge relay system" evidence="6">
    <location>
        <position position="309"/>
    </location>
</feature>
<name>A0A2G5VH13_9PELO</name>
<evidence type="ECO:0000256" key="5">
    <source>
        <dbReference type="PIRNR" id="PIRNR018169"/>
    </source>
</evidence>
<dbReference type="Pfam" id="PF03403">
    <property type="entry name" value="PAF-AH_p_II"/>
    <property type="match status" value="1"/>
</dbReference>
<dbReference type="PANTHER" id="PTHR10272:SF0">
    <property type="entry name" value="PLATELET-ACTIVATING FACTOR ACETYLHYDROLASE"/>
    <property type="match status" value="1"/>
</dbReference>
<keyword evidence="4 5" id="KW-0443">Lipid metabolism</keyword>
<dbReference type="FunFam" id="3.40.50.1820:FF:000313">
    <property type="entry name" value="1-alkyl-2-acetylglycerophosphocholine esterase"/>
    <property type="match status" value="1"/>
</dbReference>